<reference evidence="1 2" key="1">
    <citation type="submission" date="2022-05" db="EMBL/GenBank/DDBJ databases">
        <title>Novel Pseudomonas spp. Isolated from a Rainbow Trout Aquaculture Facility.</title>
        <authorList>
            <person name="Testerman T."/>
            <person name="Graf J."/>
        </authorList>
    </citation>
    <scope>NUCLEOTIDE SEQUENCE [LARGE SCALE GENOMIC DNA]</scope>
    <source>
        <strain evidence="1 2">ID681</strain>
    </source>
</reference>
<dbReference type="Proteomes" id="UP001148203">
    <property type="component" value="Unassembled WGS sequence"/>
</dbReference>
<name>A0ABT5NUQ7_9PSED</name>
<evidence type="ECO:0000313" key="1">
    <source>
        <dbReference type="EMBL" id="MDD0991882.1"/>
    </source>
</evidence>
<comment type="caution">
    <text evidence="1">The sequence shown here is derived from an EMBL/GenBank/DDBJ whole genome shotgun (WGS) entry which is preliminary data.</text>
</comment>
<protein>
    <submittedName>
        <fullName evidence="1">Uncharacterized protein</fullName>
    </submittedName>
</protein>
<organism evidence="1 2">
    <name type="scientific">Pseudomonas fontis</name>
    <dbReference type="NCBI Taxonomy" id="2942633"/>
    <lineage>
        <taxon>Bacteria</taxon>
        <taxon>Pseudomonadati</taxon>
        <taxon>Pseudomonadota</taxon>
        <taxon>Gammaproteobacteria</taxon>
        <taxon>Pseudomonadales</taxon>
        <taxon>Pseudomonadaceae</taxon>
        <taxon>Pseudomonas</taxon>
    </lineage>
</organism>
<dbReference type="EMBL" id="JAMDGY010000043">
    <property type="protein sequence ID" value="MDD0991882.1"/>
    <property type="molecule type" value="Genomic_DNA"/>
</dbReference>
<proteinExistence type="predicted"/>
<gene>
    <name evidence="1" type="ORF">M5G11_15170</name>
</gene>
<evidence type="ECO:0000313" key="2">
    <source>
        <dbReference type="Proteomes" id="UP001148203"/>
    </source>
</evidence>
<keyword evidence="2" id="KW-1185">Reference proteome</keyword>
<sequence>MAEGNGKPIINPVLSFLRVPSPSAVKGGGKGKTIFARVGLMPKEKNYQEALSYFPKKRLALSFMVIEYI</sequence>
<dbReference type="RefSeq" id="WP_273910715.1">
    <property type="nucleotide sequence ID" value="NZ_JAMDGX010000032.1"/>
</dbReference>
<accession>A0ABT5NUQ7</accession>